<organism evidence="3 4">
    <name type="scientific">Stenotrophomonas maltophilia</name>
    <name type="common">Pseudomonas maltophilia</name>
    <name type="synonym">Xanthomonas maltophilia</name>
    <dbReference type="NCBI Taxonomy" id="40324"/>
    <lineage>
        <taxon>Bacteria</taxon>
        <taxon>Pseudomonadati</taxon>
        <taxon>Pseudomonadota</taxon>
        <taxon>Gammaproteobacteria</taxon>
        <taxon>Lysobacterales</taxon>
        <taxon>Lysobacteraceae</taxon>
        <taxon>Stenotrophomonas</taxon>
        <taxon>Stenotrophomonas maltophilia group</taxon>
    </lineage>
</organism>
<accession>A0A0F5ZRC6</accession>
<proteinExistence type="predicted"/>
<evidence type="ECO:0000313" key="4">
    <source>
        <dbReference type="Proteomes" id="UP000243478"/>
    </source>
</evidence>
<dbReference type="AlphaFoldDB" id="A0A0F5ZRC6"/>
<feature type="region of interest" description="Disordered" evidence="1">
    <location>
        <begin position="368"/>
        <end position="431"/>
    </location>
</feature>
<feature type="domain" description="Bacteriophage T7 tail fibre protein-like N-terminal" evidence="2">
    <location>
        <begin position="9"/>
        <end position="113"/>
    </location>
</feature>
<gene>
    <name evidence="3" type="ORF">VM57_03845</name>
</gene>
<dbReference type="InterPro" id="IPR005604">
    <property type="entry name" value="Phage_T7_tail_fibre-like_N"/>
</dbReference>
<dbReference type="Proteomes" id="UP000243478">
    <property type="component" value="Unassembled WGS sequence"/>
</dbReference>
<dbReference type="PATRIC" id="fig|40324.63.peg.1459"/>
<evidence type="ECO:0000313" key="3">
    <source>
        <dbReference type="EMBL" id="KKD57555.1"/>
    </source>
</evidence>
<feature type="compositionally biased region" description="Basic residues" evidence="1">
    <location>
        <begin position="393"/>
        <end position="405"/>
    </location>
</feature>
<evidence type="ECO:0000259" key="2">
    <source>
        <dbReference type="Pfam" id="PF03906"/>
    </source>
</evidence>
<protein>
    <recommendedName>
        <fullName evidence="2">Bacteriophage T7 tail fibre protein-like N-terminal domain-containing protein</fullName>
    </recommendedName>
</protein>
<dbReference type="EMBL" id="JZRZ01000008">
    <property type="protein sequence ID" value="KKD57555.1"/>
    <property type="molecule type" value="Genomic_DNA"/>
</dbReference>
<feature type="compositionally biased region" description="Low complexity" evidence="1">
    <location>
        <begin position="368"/>
        <end position="378"/>
    </location>
</feature>
<dbReference type="Pfam" id="PF03906">
    <property type="entry name" value="Phage_T7_tail"/>
    <property type="match status" value="1"/>
</dbReference>
<sequence length="431" mass="47027">MIELSRGLSFVLYTYEGGPTRFTVPFPYIAREHIRAFVGEPDAARAVSVSWVDASTIEIPSQDGVLDAPYTVTIRRFTPIDALLVNYKEGANLPARDLSKSFRQLLYAHQELAEFGGGSGLPGGGPGNPGGDPDLNAIIEQLLRSPALQDLLTRIDLIDVNAEAILEEIMRSHEFFDVQRDYGDKISTATHEIGLLTEGNKVIAQQIIDLFARVDYGEQSSQARFLEVNRAIADERSARVEAITELQGQVVENGKTISAALNQRIDEVESTTEAARAATEQRLGAEIEDSAAQVRTAVMAEVDATKARVSDVETAVVRHGENIAGLAETTEALTDAEGANTAFRQQMAASYGANVPQGIANEIDGQVSAVRPPSSSASTPKRPRAKPWLPRYPRWRPAPRRRSSRTRSPPRPLAASRFRPFGSRPCRPART</sequence>
<evidence type="ECO:0000256" key="1">
    <source>
        <dbReference type="SAM" id="MobiDB-lite"/>
    </source>
</evidence>
<reference evidence="3 4" key="1">
    <citation type="submission" date="2015-03" db="EMBL/GenBank/DDBJ databases">
        <title>Draft genome of Stenotrophomonas maltophila isolated from urine specimen.</title>
        <authorList>
            <person name="Murugan N."/>
            <person name="Malathi J."/>
            <person name="Umashankar V."/>
            <person name="Madhavan H."/>
        </authorList>
    </citation>
    <scope>NUCLEOTIDE SEQUENCE [LARGE SCALE GENOMIC DNA]</scope>
    <source>
        <strain evidence="3 4">JMNMN1</strain>
    </source>
</reference>
<name>A0A0F5ZRC6_STEMA</name>
<comment type="caution">
    <text evidence="3">The sequence shown here is derived from an EMBL/GenBank/DDBJ whole genome shotgun (WGS) entry which is preliminary data.</text>
</comment>